<feature type="compositionally biased region" description="Basic and acidic residues" evidence="4">
    <location>
        <begin position="688"/>
        <end position="702"/>
    </location>
</feature>
<keyword evidence="3" id="KW-0106">Calcium</keyword>
<dbReference type="CDD" id="cd00051">
    <property type="entry name" value="EFh"/>
    <property type="match status" value="1"/>
</dbReference>
<dbReference type="SUPFAM" id="SSF48452">
    <property type="entry name" value="TPR-like"/>
    <property type="match status" value="1"/>
</dbReference>
<organism evidence="6 7">
    <name type="scientific">Saprolegnia diclina (strain VS20)</name>
    <dbReference type="NCBI Taxonomy" id="1156394"/>
    <lineage>
        <taxon>Eukaryota</taxon>
        <taxon>Sar</taxon>
        <taxon>Stramenopiles</taxon>
        <taxon>Oomycota</taxon>
        <taxon>Saprolegniomycetes</taxon>
        <taxon>Saprolegniales</taxon>
        <taxon>Saprolegniaceae</taxon>
        <taxon>Saprolegnia</taxon>
    </lineage>
</organism>
<dbReference type="VEuPathDB" id="FungiDB:SDRG_02579"/>
<dbReference type="OrthoDB" id="65336at2759"/>
<dbReference type="PROSITE" id="PS50222">
    <property type="entry name" value="EF_HAND_2"/>
    <property type="match status" value="2"/>
</dbReference>
<dbReference type="InterPro" id="IPR011992">
    <property type="entry name" value="EF-hand-dom_pair"/>
</dbReference>
<dbReference type="InterPro" id="IPR002048">
    <property type="entry name" value="EF_hand_dom"/>
</dbReference>
<dbReference type="AlphaFoldDB" id="T0S472"/>
<dbReference type="SUPFAM" id="SSF47473">
    <property type="entry name" value="EF-hand"/>
    <property type="match status" value="1"/>
</dbReference>
<dbReference type="OMA" id="IYENACS"/>
<dbReference type="PANTHER" id="PTHR45641">
    <property type="entry name" value="TETRATRICOPEPTIDE REPEAT PROTEIN (AFU_ORTHOLOGUE AFUA_6G03870)"/>
    <property type="match status" value="1"/>
</dbReference>
<evidence type="ECO:0000256" key="1">
    <source>
        <dbReference type="ARBA" id="ARBA00022737"/>
    </source>
</evidence>
<dbReference type="PANTHER" id="PTHR45641:SF19">
    <property type="entry name" value="NEPHROCYSTIN-3"/>
    <property type="match status" value="1"/>
</dbReference>
<evidence type="ECO:0000313" key="6">
    <source>
        <dbReference type="EMBL" id="EQC39923.1"/>
    </source>
</evidence>
<dbReference type="InParanoid" id="T0S472"/>
<name>T0S472_SAPDV</name>
<evidence type="ECO:0000256" key="2">
    <source>
        <dbReference type="ARBA" id="ARBA00022803"/>
    </source>
</evidence>
<accession>T0S472</accession>
<dbReference type="InterPro" id="IPR018247">
    <property type="entry name" value="EF_Hand_1_Ca_BS"/>
</dbReference>
<evidence type="ECO:0000256" key="4">
    <source>
        <dbReference type="SAM" id="MobiDB-lite"/>
    </source>
</evidence>
<dbReference type="Proteomes" id="UP000030762">
    <property type="component" value="Unassembled WGS sequence"/>
</dbReference>
<dbReference type="SMART" id="SM00028">
    <property type="entry name" value="TPR"/>
    <property type="match status" value="3"/>
</dbReference>
<keyword evidence="7" id="KW-1185">Reference proteome</keyword>
<evidence type="ECO:0000259" key="5">
    <source>
        <dbReference type="PROSITE" id="PS50222"/>
    </source>
</evidence>
<dbReference type="GO" id="GO:0005509">
    <property type="term" value="F:calcium ion binding"/>
    <property type="evidence" value="ECO:0007669"/>
    <property type="project" value="InterPro"/>
</dbReference>
<dbReference type="eggNOG" id="ENOG502S0X6">
    <property type="taxonomic scope" value="Eukaryota"/>
</dbReference>
<dbReference type="InterPro" id="IPR011990">
    <property type="entry name" value="TPR-like_helical_dom_sf"/>
</dbReference>
<dbReference type="Gene3D" id="1.10.238.10">
    <property type="entry name" value="EF-hand"/>
    <property type="match status" value="1"/>
</dbReference>
<proteinExistence type="predicted"/>
<evidence type="ECO:0000256" key="3">
    <source>
        <dbReference type="ARBA" id="ARBA00022837"/>
    </source>
</evidence>
<dbReference type="PROSITE" id="PS00018">
    <property type="entry name" value="EF_HAND_1"/>
    <property type="match status" value="2"/>
</dbReference>
<evidence type="ECO:0000313" key="7">
    <source>
        <dbReference type="Proteomes" id="UP000030762"/>
    </source>
</evidence>
<feature type="region of interest" description="Disordered" evidence="4">
    <location>
        <begin position="682"/>
        <end position="702"/>
    </location>
</feature>
<keyword evidence="1" id="KW-0677">Repeat</keyword>
<dbReference type="Gene3D" id="1.25.40.10">
    <property type="entry name" value="Tetratricopeptide repeat domain"/>
    <property type="match status" value="1"/>
</dbReference>
<dbReference type="GeneID" id="19943306"/>
<reference evidence="6 7" key="1">
    <citation type="submission" date="2012-04" db="EMBL/GenBank/DDBJ databases">
        <title>The Genome Sequence of Saprolegnia declina VS20.</title>
        <authorList>
            <consortium name="The Broad Institute Genome Sequencing Platform"/>
            <person name="Russ C."/>
            <person name="Nusbaum C."/>
            <person name="Tyler B."/>
            <person name="van West P."/>
            <person name="Dieguez-Uribeondo J."/>
            <person name="de Bruijn I."/>
            <person name="Tripathy S."/>
            <person name="Jiang R."/>
            <person name="Young S.K."/>
            <person name="Zeng Q."/>
            <person name="Gargeya S."/>
            <person name="Fitzgerald M."/>
            <person name="Haas B."/>
            <person name="Abouelleil A."/>
            <person name="Alvarado L."/>
            <person name="Arachchi H.M."/>
            <person name="Berlin A."/>
            <person name="Chapman S.B."/>
            <person name="Goldberg J."/>
            <person name="Griggs A."/>
            <person name="Gujja S."/>
            <person name="Hansen M."/>
            <person name="Howarth C."/>
            <person name="Imamovic A."/>
            <person name="Larimer J."/>
            <person name="McCowen C."/>
            <person name="Montmayeur A."/>
            <person name="Murphy C."/>
            <person name="Neiman D."/>
            <person name="Pearson M."/>
            <person name="Priest M."/>
            <person name="Roberts A."/>
            <person name="Saif S."/>
            <person name="Shea T."/>
            <person name="Sisk P."/>
            <person name="Sykes S."/>
            <person name="Wortman J."/>
            <person name="Nusbaum C."/>
            <person name="Birren B."/>
        </authorList>
    </citation>
    <scope>NUCLEOTIDE SEQUENCE [LARGE SCALE GENOMIC DNA]</scope>
    <source>
        <strain evidence="6 7">VS20</strain>
    </source>
</reference>
<dbReference type="RefSeq" id="XP_008606397.1">
    <property type="nucleotide sequence ID" value="XM_008608175.1"/>
</dbReference>
<sequence length="702" mass="77780">MIPPCSVRYEETLAEIARLDVQLQTLETCSHNKLGEFARPLTIKMAGAWRVDTSTLSPTHVSIGHLYDASGMTLYERFLRAHMRLVALSALVYGTESVAVVRATLALATSYLRAGLWKQCAEHAQAADALLQRLAPQASQPTESISTRQMDGQLQAAFALFRALDVNGDGVVSRHELLTALATNDFFTRLRAKAHTLPNAFGALLDPTQLDAVFSAVDADNSGSIQWREVVRYLHGHDKAFQGYCAQLERALPPSLVAALHQAYHGVESDATRTRIAEALSLESDCHTSLVADYLRHHEDEDENPDERVVTWPEVLEIACRSQRASMFTGLRPRIALLLGRCHMKRGQIEDATACLRKAVDEAQATLGPEHHSMVEYYVALADVLVLRHTQALQVAKDLAATRFDKWLSTPEGAQRIRTEAIKLLNDANEAKQKLPTKRDAEAEARRYLQSLHDRREAQRKPDSTPFLDEATELCTKVWSMEQTQYGNEHVHAAIALAGLGNVYIVRDDPTTAVTYFSQAIAAFEAACHGSVPAAAFLRMHVAKVYVHMKKSAEAVDLLQEAATFFTSHAAKFLDADTTRRDCAANAIDAWQGWLDLAAYESPEVVHGVYLGIVEAATIGYGEFSLEVADAQMNLGHYLLKQRRELHGDGEVALEAACYILEVHHGLHDKRVRRLKQEVHAAAAKRKHGDDSPESHDTSWLL</sequence>
<gene>
    <name evidence="6" type="ORF">SDRG_02579</name>
</gene>
<dbReference type="SMART" id="SM00054">
    <property type="entry name" value="EFh"/>
    <property type="match status" value="2"/>
</dbReference>
<feature type="domain" description="EF-hand" evidence="5">
    <location>
        <begin position="205"/>
        <end position="240"/>
    </location>
</feature>
<feature type="domain" description="EF-hand" evidence="5">
    <location>
        <begin position="152"/>
        <end position="187"/>
    </location>
</feature>
<dbReference type="Pfam" id="PF13499">
    <property type="entry name" value="EF-hand_7"/>
    <property type="match status" value="1"/>
</dbReference>
<keyword evidence="2" id="KW-0802">TPR repeat</keyword>
<protein>
    <recommendedName>
        <fullName evidence="5">EF-hand domain-containing protein</fullName>
    </recommendedName>
</protein>
<dbReference type="InterPro" id="IPR019734">
    <property type="entry name" value="TPR_rpt"/>
</dbReference>
<dbReference type="EMBL" id="JH767137">
    <property type="protein sequence ID" value="EQC39923.1"/>
    <property type="molecule type" value="Genomic_DNA"/>
</dbReference>